<feature type="region of interest" description="Disordered" evidence="4">
    <location>
        <begin position="568"/>
        <end position="647"/>
    </location>
</feature>
<gene>
    <name evidence="5" type="ORF">VSDG_07762</name>
</gene>
<evidence type="ECO:0008006" key="7">
    <source>
        <dbReference type="Google" id="ProtNLM"/>
    </source>
</evidence>
<feature type="region of interest" description="Disordered" evidence="4">
    <location>
        <begin position="1120"/>
        <end position="1142"/>
    </location>
</feature>
<sequence length="1741" mass="197333">MSALELPQLPVPHEELVRHIAKNPDVPMVDLIHPYRQYEAQLRHLYAQDADNEALKNGRLNVFPLFTADTPEIKVRARDLAAESETEKGRYIMTLPDDQRRLNGSPAVVQSHKEFRHNFNVFSESSLTELDWDNVVASGFCPASDVDLFLYGMTEEEAIKKISQIETMIRDSILTETTTVRTKNAITICSQYPTRHIQIVLRIYKNVSEILTGFDIDCSGAAYDGKQVYCTPRALQSYITQINHIDLSRRSPSYENRLSKYSHRGFEVYWPNLDRSRIDPTIFERSFRRTLGLARLLVLERLPTSSSRDQYLAKRREERGRPPLSGRRYIRRLGGNIKDAHEDEVAEWVNEDDVSNYHTFTVPYGINFHAKKIEKLCYTKDLLLNAEWNQPKDREVYLHRHPAFFGRFDDVKGDCCGFCPKPVTNEEKEVHEQESKIYVSGKVSFIRDDPGRQLIGSFNPLTSDDWTEMAYVGNTARLCQDIVDGELSHVEDWLSREGSNPNTRDYTGRTPLHLAVTNSTSEIVKCLVDHGARLVARLADGRTALHLAAERGDIQIVKILMDKSNANEAEEEEKQARKRCSQTAESVVIPSHEEDATEEDESDLDVVSGAESDEEDQKSMATGSFVKVKKGDENETHETAVPEEDEDSPDFYDVNVVAWDTPCSALHLAIICGHDEVVKFLCQEYGADILLPVKLHDQDNKPTAAILTLVLATKLPIEKAKSMTRTILSLGATCAQADFKGMTAFQSFVDANASELIEVLLGLDKIGVKNSINHINLIDRYQIYWPLEKAIRNGDPRLILQLLDAGAGPHLEFDTWLESAKHSGTHRLRLQGTYEDNTGIFRSEVEQPIILAIQFSDPSVTLELLNRGADVNTMTRRSAEIMRNNHGRESGQLVLDLVREQLKCLRKYEPPAATPPELKHGMDEFLGQFKKGTWQHAAVRIDAAKVKRENERKLKAYETEKARIASLEGVHEKQAEIDSVIARLEEVKRTIVNRGGKTFVELHPDVAKGSAGGWRNQWQPLKESPEFSYNFNFYPASDITERRREKYIELFEAAWSGDLEKIKSLTLVSWDAENNEPPLQISLNDGDDSPFSLAYKRGHFDVAKAILEIARAQYAPEEKPTARYRMQTDEETEDSEVDSGTDDYEPKIYREIIDEQFTVENIGQVSLQVKSRIKPTDILGLEFPVYTLEEGKTELSCSRGSLLKHVILNNDQKGLQYYYDLTVSFAARNKDEDEENGVFVAFPQWAFWLAVRKGRLEMLANMIKWGGAGLPLEKLVKKTGLELKEIPKYYQGLSVYGKKRKDWATAGRRVIPQTQDSAESPLLYAARHGSMESVEWFLGDAPLRNYLDFGESKAAKEDARLKHLSQLSGGFEKAVTRWLGSQNDLVISAAILGPNEPKTERLVEYLIKVYPSSLESKCSNGMTPLFVACWLGRTNLVRLLITKGADQAVKDNHCDNVLHAALQNDPSPALLADFLGMLDPGLLSHLFRERSGIQTSDGRTPLHRWLGRYTNKYRENPDRYIKVLRLLLGYSKGQELNTLDAGGDTPLHTLIRTSAEPAVIKELLAFNPQLLYRENAVGRTVMDVAHDQFVQSCVPKPTRWHYYYHNSDRSFTQVLLSKNPEEFAREAREGKKKQPSNVQQIHDLVTELAGAHPGKRRLVSLYEANDVAKRVGETGQNQGWKGPDFNHARSMIRTRRARGLSYEMLEDGEDEEEDESEQHDVVSNGILAVQNSAWTEPKENI</sequence>
<feature type="compositionally biased region" description="Acidic residues" evidence="4">
    <location>
        <begin position="1704"/>
        <end position="1717"/>
    </location>
</feature>
<dbReference type="OrthoDB" id="539213at2759"/>
<protein>
    <recommendedName>
        <fullName evidence="7">Ankyrin repeat protein</fullName>
    </recommendedName>
</protein>
<dbReference type="InterPro" id="IPR002110">
    <property type="entry name" value="Ankyrin_rpt"/>
</dbReference>
<feature type="repeat" description="ANK" evidence="3">
    <location>
        <begin position="507"/>
        <end position="539"/>
    </location>
</feature>
<reference evidence="5 6" key="1">
    <citation type="submission" date="2015-09" db="EMBL/GenBank/DDBJ databases">
        <title>Host preference determinants of Valsa canker pathogens revealed by comparative genomics.</title>
        <authorList>
            <person name="Yin Z."/>
            <person name="Huang L."/>
        </authorList>
    </citation>
    <scope>NUCLEOTIDE SEQUENCE [LARGE SCALE GENOMIC DNA]</scope>
    <source>
        <strain evidence="5 6">YSFL</strain>
    </source>
</reference>
<dbReference type="PRINTS" id="PR01415">
    <property type="entry name" value="ANKYRIN"/>
</dbReference>
<dbReference type="EMBL" id="LJZO01000044">
    <property type="protein sequence ID" value="ROV91315.1"/>
    <property type="molecule type" value="Genomic_DNA"/>
</dbReference>
<dbReference type="Pfam" id="PF26128">
    <property type="entry name" value="Gad2"/>
    <property type="match status" value="1"/>
</dbReference>
<dbReference type="STRING" id="252740.A0A423VJY9"/>
<name>A0A423VJY9_CYTCH</name>
<dbReference type="PANTHER" id="PTHR24198:SF165">
    <property type="entry name" value="ANKYRIN REPEAT-CONTAINING PROTEIN-RELATED"/>
    <property type="match status" value="1"/>
</dbReference>
<feature type="repeat" description="ANK" evidence="3">
    <location>
        <begin position="1420"/>
        <end position="1452"/>
    </location>
</feature>
<feature type="compositionally biased region" description="Basic and acidic residues" evidence="4">
    <location>
        <begin position="629"/>
        <end position="640"/>
    </location>
</feature>
<feature type="repeat" description="ANK" evidence="3">
    <location>
        <begin position="540"/>
        <end position="572"/>
    </location>
</feature>
<dbReference type="Gene3D" id="1.25.40.20">
    <property type="entry name" value="Ankyrin repeat-containing domain"/>
    <property type="match status" value="4"/>
</dbReference>
<keyword evidence="1" id="KW-0677">Repeat</keyword>
<dbReference type="Pfam" id="PF12796">
    <property type="entry name" value="Ank_2"/>
    <property type="match status" value="2"/>
</dbReference>
<evidence type="ECO:0000256" key="4">
    <source>
        <dbReference type="SAM" id="MobiDB-lite"/>
    </source>
</evidence>
<dbReference type="Proteomes" id="UP000284375">
    <property type="component" value="Unassembled WGS sequence"/>
</dbReference>
<comment type="caution">
    <text evidence="5">The sequence shown here is derived from an EMBL/GenBank/DDBJ whole genome shotgun (WGS) entry which is preliminary data.</text>
</comment>
<dbReference type="Pfam" id="PF00023">
    <property type="entry name" value="Ank"/>
    <property type="match status" value="1"/>
</dbReference>
<dbReference type="SMART" id="SM00248">
    <property type="entry name" value="ANK"/>
    <property type="match status" value="11"/>
</dbReference>
<evidence type="ECO:0000256" key="3">
    <source>
        <dbReference type="PROSITE-ProRule" id="PRU00023"/>
    </source>
</evidence>
<evidence type="ECO:0000256" key="2">
    <source>
        <dbReference type="ARBA" id="ARBA00023043"/>
    </source>
</evidence>
<evidence type="ECO:0000313" key="6">
    <source>
        <dbReference type="Proteomes" id="UP000284375"/>
    </source>
</evidence>
<dbReference type="PROSITE" id="PS50088">
    <property type="entry name" value="ANK_REPEAT"/>
    <property type="match status" value="3"/>
</dbReference>
<evidence type="ECO:0000313" key="5">
    <source>
        <dbReference type="EMBL" id="ROV91315.1"/>
    </source>
</evidence>
<feature type="compositionally biased region" description="Acidic residues" evidence="4">
    <location>
        <begin position="1129"/>
        <end position="1142"/>
    </location>
</feature>
<feature type="compositionally biased region" description="Acidic residues" evidence="4">
    <location>
        <begin position="595"/>
        <end position="604"/>
    </location>
</feature>
<dbReference type="SUPFAM" id="SSF48403">
    <property type="entry name" value="Ankyrin repeat"/>
    <property type="match status" value="3"/>
</dbReference>
<dbReference type="PANTHER" id="PTHR24198">
    <property type="entry name" value="ANKYRIN REPEAT AND PROTEIN KINASE DOMAIN-CONTAINING PROTEIN"/>
    <property type="match status" value="1"/>
</dbReference>
<organism evidence="5 6">
    <name type="scientific">Cytospora chrysosperma</name>
    <name type="common">Cytospora canker fungus</name>
    <name type="synonym">Sphaeria chrysosperma</name>
    <dbReference type="NCBI Taxonomy" id="252740"/>
    <lineage>
        <taxon>Eukaryota</taxon>
        <taxon>Fungi</taxon>
        <taxon>Dikarya</taxon>
        <taxon>Ascomycota</taxon>
        <taxon>Pezizomycotina</taxon>
        <taxon>Sordariomycetes</taxon>
        <taxon>Sordariomycetidae</taxon>
        <taxon>Diaporthales</taxon>
        <taxon>Cytosporaceae</taxon>
        <taxon>Cytospora</taxon>
    </lineage>
</organism>
<accession>A0A423VJY9</accession>
<dbReference type="PROSITE" id="PS50297">
    <property type="entry name" value="ANK_REP_REGION"/>
    <property type="match status" value="3"/>
</dbReference>
<keyword evidence="6" id="KW-1185">Reference proteome</keyword>
<proteinExistence type="predicted"/>
<dbReference type="InterPro" id="IPR036770">
    <property type="entry name" value="Ankyrin_rpt-contain_sf"/>
</dbReference>
<feature type="region of interest" description="Disordered" evidence="4">
    <location>
        <begin position="1704"/>
        <end position="1741"/>
    </location>
</feature>
<keyword evidence="2 3" id="KW-0040">ANK repeat</keyword>
<evidence type="ECO:0000256" key="1">
    <source>
        <dbReference type="ARBA" id="ARBA00022737"/>
    </source>
</evidence>